<reference evidence="1 2" key="1">
    <citation type="journal article" date="2015" name="Environ. Microbiol.">
        <title>Methane oxidation coupled to nitrate reduction under hypoxia by the Gammaproteobacterium Methylomonas denitrificans, sp. nov. type strain FJG1.</title>
        <authorList>
            <person name="Kits K.D."/>
            <person name="Klotz M.G."/>
            <person name="Stein L.Y."/>
        </authorList>
    </citation>
    <scope>NUCLEOTIDE SEQUENCE [LARGE SCALE GENOMIC DNA]</scope>
    <source>
        <strain evidence="1 2">FJG1</strain>
    </source>
</reference>
<evidence type="ECO:0000313" key="1">
    <source>
        <dbReference type="EMBL" id="AMK77385.1"/>
    </source>
</evidence>
<dbReference type="Proteomes" id="UP000030512">
    <property type="component" value="Chromosome"/>
</dbReference>
<accession>A0A126T5M9</accession>
<name>A0A126T5M9_9GAMM</name>
<dbReference type="GO" id="GO:0016884">
    <property type="term" value="F:carbon-nitrogen ligase activity, with glutamine as amido-N-donor"/>
    <property type="evidence" value="ECO:0007669"/>
    <property type="project" value="InterPro"/>
</dbReference>
<dbReference type="PANTHER" id="PTHR28055">
    <property type="entry name" value="ALTERED INHERITANCE OF MITOCHONDRIA PROTEIN 41, MITOCHONDRIAL"/>
    <property type="match status" value="1"/>
</dbReference>
<dbReference type="InterPro" id="IPR023168">
    <property type="entry name" value="GatB_Yqey_C_2"/>
</dbReference>
<dbReference type="RefSeq" id="WP_036273009.1">
    <property type="nucleotide sequence ID" value="NZ_CP014476.1"/>
</dbReference>
<sequence length="149" mass="16485">MDALKKRITDDMKAAMKSGEKARLGVIRMILAAIKQVEVDERIELSDERIIVVLDKMLKQRRESIKQFRDANRNDLAEIEEAEVLVIQDFLPQPLSDADIDGMVADAIAEVGATSVKDMGGVMALLKPQMQGRADMANVSARIKACFIA</sequence>
<keyword evidence="2" id="KW-1185">Reference proteome</keyword>
<dbReference type="KEGG" id="mdn:JT25_012995"/>
<dbReference type="AlphaFoldDB" id="A0A126T5M9"/>
<dbReference type="InterPro" id="IPR003789">
    <property type="entry name" value="Asn/Gln_tRNA_amidoTrase-B-like"/>
</dbReference>
<proteinExistence type="predicted"/>
<gene>
    <name evidence="1" type="ORF">JT25_012995</name>
</gene>
<dbReference type="Pfam" id="PF09424">
    <property type="entry name" value="YqeY"/>
    <property type="match status" value="1"/>
</dbReference>
<dbReference type="InterPro" id="IPR042184">
    <property type="entry name" value="YqeY/Aim41_N"/>
</dbReference>
<keyword evidence="1" id="KW-0808">Transferase</keyword>
<dbReference type="OrthoDB" id="9788127at2"/>
<dbReference type="InterPro" id="IPR019004">
    <property type="entry name" value="YqeY/Aim41"/>
</dbReference>
<protein>
    <submittedName>
        <fullName evidence="1">Glutamyl-tRNA amidotransferase</fullName>
    </submittedName>
</protein>
<organism evidence="1 2">
    <name type="scientific">Methylomonas denitrificans</name>
    <dbReference type="NCBI Taxonomy" id="1538553"/>
    <lineage>
        <taxon>Bacteria</taxon>
        <taxon>Pseudomonadati</taxon>
        <taxon>Pseudomonadota</taxon>
        <taxon>Gammaproteobacteria</taxon>
        <taxon>Methylococcales</taxon>
        <taxon>Methylococcaceae</taxon>
        <taxon>Methylomonas</taxon>
    </lineage>
</organism>
<dbReference type="Gene3D" id="1.10.10.410">
    <property type="match status" value="1"/>
</dbReference>
<dbReference type="PANTHER" id="PTHR28055:SF1">
    <property type="entry name" value="ALTERED INHERITANCE OF MITOCHONDRIA PROTEIN 41, MITOCHONDRIAL"/>
    <property type="match status" value="1"/>
</dbReference>
<dbReference type="EMBL" id="CP014476">
    <property type="protein sequence ID" value="AMK77385.1"/>
    <property type="molecule type" value="Genomic_DNA"/>
</dbReference>
<dbReference type="GO" id="GO:0016740">
    <property type="term" value="F:transferase activity"/>
    <property type="evidence" value="ECO:0007669"/>
    <property type="project" value="UniProtKB-KW"/>
</dbReference>
<dbReference type="STRING" id="1538553.JT25_012995"/>
<evidence type="ECO:0000313" key="2">
    <source>
        <dbReference type="Proteomes" id="UP000030512"/>
    </source>
</evidence>
<dbReference type="SUPFAM" id="SSF89095">
    <property type="entry name" value="GatB/YqeY motif"/>
    <property type="match status" value="1"/>
</dbReference>
<dbReference type="Gene3D" id="1.10.1510.10">
    <property type="entry name" value="Uncharacterised protein YqeY/AIM41 PF09424, N-terminal domain"/>
    <property type="match status" value="1"/>
</dbReference>